<name>A0A3D5J2X2_9FLAO</name>
<organism evidence="1 2">
    <name type="scientific">Zunongwangia profunda</name>
    <dbReference type="NCBI Taxonomy" id="398743"/>
    <lineage>
        <taxon>Bacteria</taxon>
        <taxon>Pseudomonadati</taxon>
        <taxon>Bacteroidota</taxon>
        <taxon>Flavobacteriia</taxon>
        <taxon>Flavobacteriales</taxon>
        <taxon>Flavobacteriaceae</taxon>
        <taxon>Zunongwangia</taxon>
    </lineage>
</organism>
<sequence length="199" mass="23180">MKDIDIRLELHSNYLSSFYKHDPDSVIIDELGICQGSSKIDIAVVNGHLWGWEIKSEKDNLKRLPLQIQYYNKVFDYVTIVVGRNHLEEVKEMVPEFWGIMEAKNQKGNSLSIKSVRHCKLNPKIEAISLAQLLWKNETLEILERLGKDRGYKSKPRRALWQRLTEVLSLEELNSEVRSYLKNRKGWRTTDQQLVLSGG</sequence>
<evidence type="ECO:0008006" key="3">
    <source>
        <dbReference type="Google" id="ProtNLM"/>
    </source>
</evidence>
<accession>A0A3D5J2X2</accession>
<reference evidence="1 2" key="1">
    <citation type="journal article" date="2018" name="Nat. Biotechnol.">
        <title>A standardized bacterial taxonomy based on genome phylogeny substantially revises the tree of life.</title>
        <authorList>
            <person name="Parks D.H."/>
            <person name="Chuvochina M."/>
            <person name="Waite D.W."/>
            <person name="Rinke C."/>
            <person name="Skarshewski A."/>
            <person name="Chaumeil P.A."/>
            <person name="Hugenholtz P."/>
        </authorList>
    </citation>
    <scope>NUCLEOTIDE SEQUENCE [LARGE SCALE GENOMIC DNA]</scope>
    <source>
        <strain evidence="1">UBA9359</strain>
    </source>
</reference>
<dbReference type="InterPro" id="IPR047729">
    <property type="entry name" value="Sce7726-like"/>
</dbReference>
<proteinExistence type="predicted"/>
<dbReference type="NCBIfam" id="NF033832">
    <property type="entry name" value="sce7726_fam"/>
    <property type="match status" value="1"/>
</dbReference>
<evidence type="ECO:0000313" key="2">
    <source>
        <dbReference type="Proteomes" id="UP000264330"/>
    </source>
</evidence>
<gene>
    <name evidence="1" type="ORF">DGQ38_14870</name>
</gene>
<comment type="caution">
    <text evidence="1">The sequence shown here is derived from an EMBL/GenBank/DDBJ whole genome shotgun (WGS) entry which is preliminary data.</text>
</comment>
<dbReference type="EMBL" id="DPMF01000345">
    <property type="protein sequence ID" value="HCV82323.1"/>
    <property type="molecule type" value="Genomic_DNA"/>
</dbReference>
<evidence type="ECO:0000313" key="1">
    <source>
        <dbReference type="EMBL" id="HCV82323.1"/>
    </source>
</evidence>
<dbReference type="AlphaFoldDB" id="A0A3D5J2X2"/>
<dbReference type="RefSeq" id="WP_041578539.1">
    <property type="nucleotide sequence ID" value="NZ_CAJXAW010000005.1"/>
</dbReference>
<dbReference type="Proteomes" id="UP000264330">
    <property type="component" value="Unassembled WGS sequence"/>
</dbReference>
<protein>
    <recommendedName>
        <fullName evidence="3">Sce7726 family protein</fullName>
    </recommendedName>
</protein>